<dbReference type="EMBL" id="JAOPHQ010001737">
    <property type="protein sequence ID" value="KAK0149551.1"/>
    <property type="molecule type" value="Genomic_DNA"/>
</dbReference>
<gene>
    <name evidence="1" type="ORF">N1851_009707</name>
</gene>
<evidence type="ECO:0000313" key="1">
    <source>
        <dbReference type="EMBL" id="KAK0149551.1"/>
    </source>
</evidence>
<organism evidence="1 2">
    <name type="scientific">Merluccius polli</name>
    <name type="common">Benguela hake</name>
    <name type="synonym">Merluccius cadenati</name>
    <dbReference type="NCBI Taxonomy" id="89951"/>
    <lineage>
        <taxon>Eukaryota</taxon>
        <taxon>Metazoa</taxon>
        <taxon>Chordata</taxon>
        <taxon>Craniata</taxon>
        <taxon>Vertebrata</taxon>
        <taxon>Euteleostomi</taxon>
        <taxon>Actinopterygii</taxon>
        <taxon>Neopterygii</taxon>
        <taxon>Teleostei</taxon>
        <taxon>Neoteleostei</taxon>
        <taxon>Acanthomorphata</taxon>
        <taxon>Zeiogadaria</taxon>
        <taxon>Gadariae</taxon>
        <taxon>Gadiformes</taxon>
        <taxon>Gadoidei</taxon>
        <taxon>Merlucciidae</taxon>
        <taxon>Merluccius</taxon>
    </lineage>
</organism>
<name>A0AA47P3S2_MERPO</name>
<protein>
    <submittedName>
        <fullName evidence="1">Uncharacterized protein</fullName>
    </submittedName>
</protein>
<sequence>MCSSKLLSCFWNLTSKHAKDIEHEVEPGVIVESDVAINASSQHFEVAASSSQVVTASSSEVVPVSNASIQDICSICYCTSSGLWCRPVHVKYFSVEYGRDEVEQLFEKLENPFTSLNTESKRNVFFEKKWKTVQPVEKVLGVRFENRKNRSTGTYDQVVVTNKFAYVQILQTLQSILENPNLRDMLTSSHTPKDNVYFDLKDGLYMKRHPLFSTDSCALQIQLFYDDFETSNPLGSKKGIHKLGGIYFTLRNFPPKVNSTLVNIHLCALFHAQDIKTYGFDAILQPIVSDLKMLETDGIKVPALKGPVHGSIVQVTGDNLGIHSLFGLVESFIARNCCRFCLLEKSHFQNVFCEDAESVIFRTKAMHEEHCHTAQTNPQLTHVYGVKRSCLLNSLQYFHTVENYSVDIMHDVLEGVGQFELKLVLEYVQVNFITAREMARRISHLTMATLKGEIVPLQSSYLMEATIWALMPYSPGVCCVTRH</sequence>
<dbReference type="AlphaFoldDB" id="A0AA47P3S2"/>
<reference evidence="1" key="1">
    <citation type="journal article" date="2023" name="Front. Mar. Sci.">
        <title>A new Merluccius polli reference genome to investigate the effects of global change in West African waters.</title>
        <authorList>
            <person name="Mateo J.L."/>
            <person name="Blanco-Fernandez C."/>
            <person name="Garcia-Vazquez E."/>
            <person name="Machado-Schiaffino G."/>
        </authorList>
    </citation>
    <scope>NUCLEOTIDE SEQUENCE</scope>
    <source>
        <strain evidence="1">C29</strain>
        <tissue evidence="1">Fin</tissue>
    </source>
</reference>
<dbReference type="Proteomes" id="UP001174136">
    <property type="component" value="Unassembled WGS sequence"/>
</dbReference>
<comment type="caution">
    <text evidence="1">The sequence shown here is derived from an EMBL/GenBank/DDBJ whole genome shotgun (WGS) entry which is preliminary data.</text>
</comment>
<keyword evidence="2" id="KW-1185">Reference proteome</keyword>
<evidence type="ECO:0000313" key="2">
    <source>
        <dbReference type="Proteomes" id="UP001174136"/>
    </source>
</evidence>
<accession>A0AA47P3S2</accession>
<proteinExistence type="predicted"/>